<organism evidence="4 5">
    <name type="scientific">Ignelater luminosus</name>
    <name type="common">Cucubano</name>
    <name type="synonym">Pyrophorus luminosus</name>
    <dbReference type="NCBI Taxonomy" id="2038154"/>
    <lineage>
        <taxon>Eukaryota</taxon>
        <taxon>Metazoa</taxon>
        <taxon>Ecdysozoa</taxon>
        <taxon>Arthropoda</taxon>
        <taxon>Hexapoda</taxon>
        <taxon>Insecta</taxon>
        <taxon>Pterygota</taxon>
        <taxon>Neoptera</taxon>
        <taxon>Endopterygota</taxon>
        <taxon>Coleoptera</taxon>
        <taxon>Polyphaga</taxon>
        <taxon>Elateriformia</taxon>
        <taxon>Elateroidea</taxon>
        <taxon>Elateridae</taxon>
        <taxon>Agrypninae</taxon>
        <taxon>Pyrophorini</taxon>
        <taxon>Ignelater</taxon>
    </lineage>
</organism>
<dbReference type="GO" id="GO:0006749">
    <property type="term" value="P:glutathione metabolic process"/>
    <property type="evidence" value="ECO:0007669"/>
    <property type="project" value="TreeGrafter"/>
</dbReference>
<evidence type="ECO:0000259" key="2">
    <source>
        <dbReference type="PROSITE" id="PS50404"/>
    </source>
</evidence>
<dbReference type="GO" id="GO:0004364">
    <property type="term" value="F:glutathione transferase activity"/>
    <property type="evidence" value="ECO:0007669"/>
    <property type="project" value="TreeGrafter"/>
</dbReference>
<dbReference type="InterPro" id="IPR036282">
    <property type="entry name" value="Glutathione-S-Trfase_C_sf"/>
</dbReference>
<dbReference type="Proteomes" id="UP000801492">
    <property type="component" value="Unassembled WGS sequence"/>
</dbReference>
<dbReference type="SUPFAM" id="SSF52833">
    <property type="entry name" value="Thioredoxin-like"/>
    <property type="match status" value="1"/>
</dbReference>
<evidence type="ECO:0000313" key="5">
    <source>
        <dbReference type="Proteomes" id="UP000801492"/>
    </source>
</evidence>
<keyword evidence="5" id="KW-1185">Reference proteome</keyword>
<dbReference type="SUPFAM" id="SSF47616">
    <property type="entry name" value="GST C-terminal domain-like"/>
    <property type="match status" value="1"/>
</dbReference>
<dbReference type="Gene3D" id="3.40.30.10">
    <property type="entry name" value="Glutaredoxin"/>
    <property type="match status" value="1"/>
</dbReference>
<dbReference type="PROSITE" id="PS50405">
    <property type="entry name" value="GST_CTER"/>
    <property type="match status" value="1"/>
</dbReference>
<evidence type="ECO:0000259" key="3">
    <source>
        <dbReference type="PROSITE" id="PS50405"/>
    </source>
</evidence>
<accession>A0A8K0DDQ8</accession>
<reference evidence="4" key="1">
    <citation type="submission" date="2019-08" db="EMBL/GenBank/DDBJ databases">
        <title>The genome of the North American firefly Photinus pyralis.</title>
        <authorList>
            <consortium name="Photinus pyralis genome working group"/>
            <person name="Fallon T.R."/>
            <person name="Sander Lower S.E."/>
            <person name="Weng J.-K."/>
        </authorList>
    </citation>
    <scope>NUCLEOTIDE SEQUENCE</scope>
    <source>
        <strain evidence="4">TRF0915ILg1</strain>
        <tissue evidence="4">Whole body</tissue>
    </source>
</reference>
<comment type="caution">
    <text evidence="4">The sequence shown here is derived from an EMBL/GenBank/DDBJ whole genome shotgun (WGS) entry which is preliminary data.</text>
</comment>
<dbReference type="Gene3D" id="1.20.1050.10">
    <property type="match status" value="1"/>
</dbReference>
<evidence type="ECO:0000313" key="4">
    <source>
        <dbReference type="EMBL" id="KAF2901368.1"/>
    </source>
</evidence>
<dbReference type="EMBL" id="VTPC01001678">
    <property type="protein sequence ID" value="KAF2901368.1"/>
    <property type="molecule type" value="Genomic_DNA"/>
</dbReference>
<dbReference type="InterPro" id="IPR036249">
    <property type="entry name" value="Thioredoxin-like_sf"/>
</dbReference>
<dbReference type="AlphaFoldDB" id="A0A8K0DDQ8"/>
<evidence type="ECO:0008006" key="6">
    <source>
        <dbReference type="Google" id="ProtNLM"/>
    </source>
</evidence>
<dbReference type="InterPro" id="IPR004046">
    <property type="entry name" value="GST_C"/>
</dbReference>
<dbReference type="SFLD" id="SFLDG01153">
    <property type="entry name" value="Main.4:_Theta-like"/>
    <property type="match status" value="1"/>
</dbReference>
<dbReference type="InterPro" id="IPR010987">
    <property type="entry name" value="Glutathione-S-Trfase_C-like"/>
</dbReference>
<dbReference type="CDD" id="cd03045">
    <property type="entry name" value="GST_N_Delta_Epsilon"/>
    <property type="match status" value="1"/>
</dbReference>
<dbReference type="Pfam" id="PF13409">
    <property type="entry name" value="GST_N_2"/>
    <property type="match status" value="1"/>
</dbReference>
<dbReference type="FunFam" id="3.40.30.10:FF:000034">
    <property type="entry name" value="glutathione S-transferase 1"/>
    <property type="match status" value="1"/>
</dbReference>
<comment type="subunit">
    <text evidence="1">Homodimer.</text>
</comment>
<dbReference type="PROSITE" id="PS50404">
    <property type="entry name" value="GST_NTER"/>
    <property type="match status" value="1"/>
</dbReference>
<dbReference type="Pfam" id="PF00043">
    <property type="entry name" value="GST_C"/>
    <property type="match status" value="1"/>
</dbReference>
<dbReference type="PANTHER" id="PTHR43969">
    <property type="entry name" value="GLUTATHIONE S TRANSFERASE D10, ISOFORM A-RELATED"/>
    <property type="match status" value="1"/>
</dbReference>
<dbReference type="SFLD" id="SFLDG00358">
    <property type="entry name" value="Main_(cytGST)"/>
    <property type="match status" value="1"/>
</dbReference>
<dbReference type="OrthoDB" id="2309723at2759"/>
<dbReference type="CDD" id="cd03177">
    <property type="entry name" value="GST_C_Delta_Epsilon"/>
    <property type="match status" value="1"/>
</dbReference>
<evidence type="ECO:0000256" key="1">
    <source>
        <dbReference type="ARBA" id="ARBA00011738"/>
    </source>
</evidence>
<gene>
    <name evidence="4" type="ORF">ILUMI_04826</name>
</gene>
<feature type="domain" description="GST C-terminal" evidence="3">
    <location>
        <begin position="88"/>
        <end position="216"/>
    </location>
</feature>
<dbReference type="InterPro" id="IPR040079">
    <property type="entry name" value="Glutathione_S-Trfase"/>
</dbReference>
<feature type="domain" description="GST N-terminal" evidence="2">
    <location>
        <begin position="1"/>
        <end position="82"/>
    </location>
</feature>
<dbReference type="SFLD" id="SFLDS00019">
    <property type="entry name" value="Glutathione_Transferase_(cytos"/>
    <property type="match status" value="1"/>
</dbReference>
<dbReference type="FunFam" id="1.20.1050.10:FF:000007">
    <property type="entry name" value="Glutathione S-transferase 1-1"/>
    <property type="match status" value="1"/>
</dbReference>
<proteinExistence type="predicted"/>
<dbReference type="InterPro" id="IPR004045">
    <property type="entry name" value="Glutathione_S-Trfase_N"/>
</dbReference>
<sequence length="216" mass="24434">MAPKLYMLDTSPPVRSVLLTAKALGIDLELIRINIFKDEHLTPEFLKINPQHTIPTLDDDGVIVWDSHAINIYLVTKYDKDNLLYPDEPYTRAVINQRLHFDSGVLFPTALKIIMPLALKETNVVPPEKAAEIIEAYGFLEKFLEGNKWMAGENVTLADISLIATVTSLDVLVPIDEKNFPNIIAWIKNSEDLPYYDGNKNGLVLFRNFMQGLLKP</sequence>
<name>A0A8K0DDQ8_IGNLU</name>
<protein>
    <recommendedName>
        <fullName evidence="6">Glutathione S-transferase</fullName>
    </recommendedName>
</protein>
<dbReference type="PANTHER" id="PTHR43969:SF8">
    <property type="entry name" value="GLUTATHIONE S TRANSFERASE E13, ISOFORM A-RELATED"/>
    <property type="match status" value="1"/>
</dbReference>